<comment type="caution">
    <text evidence="2">The sequence shown here is derived from an EMBL/GenBank/DDBJ whole genome shotgun (WGS) entry which is preliminary data.</text>
</comment>
<gene>
    <name evidence="2" type="ORF">LCGC14_0779870</name>
</gene>
<organism evidence="2">
    <name type="scientific">marine sediment metagenome</name>
    <dbReference type="NCBI Taxonomy" id="412755"/>
    <lineage>
        <taxon>unclassified sequences</taxon>
        <taxon>metagenomes</taxon>
        <taxon>ecological metagenomes</taxon>
    </lineage>
</organism>
<accession>A0A0F9Q034</accession>
<keyword evidence="1" id="KW-0812">Transmembrane</keyword>
<feature type="transmembrane region" description="Helical" evidence="1">
    <location>
        <begin position="6"/>
        <end position="33"/>
    </location>
</feature>
<reference evidence="2" key="1">
    <citation type="journal article" date="2015" name="Nature">
        <title>Complex archaea that bridge the gap between prokaryotes and eukaryotes.</title>
        <authorList>
            <person name="Spang A."/>
            <person name="Saw J.H."/>
            <person name="Jorgensen S.L."/>
            <person name="Zaremba-Niedzwiedzka K."/>
            <person name="Martijn J."/>
            <person name="Lind A.E."/>
            <person name="van Eijk R."/>
            <person name="Schleper C."/>
            <person name="Guy L."/>
            <person name="Ettema T.J."/>
        </authorList>
    </citation>
    <scope>NUCLEOTIDE SEQUENCE</scope>
</reference>
<evidence type="ECO:0000256" key="1">
    <source>
        <dbReference type="SAM" id="Phobius"/>
    </source>
</evidence>
<dbReference type="EMBL" id="LAZR01002009">
    <property type="protein sequence ID" value="KKN35819.1"/>
    <property type="molecule type" value="Genomic_DNA"/>
</dbReference>
<dbReference type="AlphaFoldDB" id="A0A0F9Q034"/>
<proteinExistence type="predicted"/>
<name>A0A0F9Q034_9ZZZZ</name>
<protein>
    <submittedName>
        <fullName evidence="2">Uncharacterized protein</fullName>
    </submittedName>
</protein>
<keyword evidence="1" id="KW-0472">Membrane</keyword>
<feature type="transmembrane region" description="Helical" evidence="1">
    <location>
        <begin position="89"/>
        <end position="106"/>
    </location>
</feature>
<evidence type="ECO:0000313" key="2">
    <source>
        <dbReference type="EMBL" id="KKN35819.1"/>
    </source>
</evidence>
<sequence>MSEIVMGLIIGLIGIIVGLIGVIATIIAVHILLKDRRNARAERKQSSEIHDETFEIYREVMLEKGCEVFKTDTPINELPDDLKLIANRYWELLSGWGIFNLIWILMKRYFQNNIMRENLILKILFLRKYLLPLNC</sequence>
<keyword evidence="1" id="KW-1133">Transmembrane helix</keyword>